<dbReference type="CDD" id="cd00293">
    <property type="entry name" value="USP-like"/>
    <property type="match status" value="1"/>
</dbReference>
<proteinExistence type="inferred from homology"/>
<accession>A0A830GCN9</accession>
<dbReference type="AlphaFoldDB" id="A0A830GCN9"/>
<sequence>MAFDTILVGIGPGDWDRTTRVAAETITVAEPTDATVVLLHVFSEDEFEDTARKLEFDPSREDVDPGTVARRDMVIHDLVDAFEDAGVEYAIRGAIGDPAEEIVRVAEAEGADRVFVGGRSRSPTGKAVFGSIAQSVLLSSPCPVTFVRRETDT</sequence>
<dbReference type="InterPro" id="IPR006015">
    <property type="entry name" value="Universal_stress_UspA"/>
</dbReference>
<evidence type="ECO:0000259" key="2">
    <source>
        <dbReference type="Pfam" id="PF00582"/>
    </source>
</evidence>
<dbReference type="OrthoDB" id="271068at2157"/>
<dbReference type="Gene3D" id="3.40.50.620">
    <property type="entry name" value="HUPs"/>
    <property type="match status" value="1"/>
</dbReference>
<dbReference type="Proteomes" id="UP000608850">
    <property type="component" value="Unassembled WGS sequence"/>
</dbReference>
<dbReference type="InterPro" id="IPR014729">
    <property type="entry name" value="Rossmann-like_a/b/a_fold"/>
</dbReference>
<comment type="caution">
    <text evidence="3">The sequence shown here is derived from an EMBL/GenBank/DDBJ whole genome shotgun (WGS) entry which is preliminary data.</text>
</comment>
<dbReference type="InterPro" id="IPR006016">
    <property type="entry name" value="UspA"/>
</dbReference>
<reference evidence="3 4" key="1">
    <citation type="journal article" date="2019" name="Int. J. Syst. Evol. Microbiol.">
        <title>The Global Catalogue of Microorganisms (GCM) 10K type strain sequencing project: providing services to taxonomists for standard genome sequencing and annotation.</title>
        <authorList>
            <consortium name="The Broad Institute Genomics Platform"/>
            <consortium name="The Broad Institute Genome Sequencing Center for Infectious Disease"/>
            <person name="Wu L."/>
            <person name="Ma J."/>
        </authorList>
    </citation>
    <scope>NUCLEOTIDE SEQUENCE [LARGE SCALE GENOMIC DNA]</scope>
    <source>
        <strain evidence="3 4">JCM 16331</strain>
    </source>
</reference>
<dbReference type="PANTHER" id="PTHR46268">
    <property type="entry name" value="STRESS RESPONSE PROTEIN NHAX"/>
    <property type="match status" value="1"/>
</dbReference>
<dbReference type="Pfam" id="PF00582">
    <property type="entry name" value="Usp"/>
    <property type="match status" value="1"/>
</dbReference>
<dbReference type="RefSeq" id="WP_188878972.1">
    <property type="nucleotide sequence ID" value="NZ_BMOQ01000006.1"/>
</dbReference>
<name>A0A830GCN9_9EURY</name>
<evidence type="ECO:0000313" key="4">
    <source>
        <dbReference type="Proteomes" id="UP000608850"/>
    </source>
</evidence>
<dbReference type="PANTHER" id="PTHR46268:SF6">
    <property type="entry name" value="UNIVERSAL STRESS PROTEIN UP12"/>
    <property type="match status" value="1"/>
</dbReference>
<organism evidence="3 4">
    <name type="scientific">Halarchaeum nitratireducens</name>
    <dbReference type="NCBI Taxonomy" id="489913"/>
    <lineage>
        <taxon>Archaea</taxon>
        <taxon>Methanobacteriati</taxon>
        <taxon>Methanobacteriota</taxon>
        <taxon>Stenosarchaea group</taxon>
        <taxon>Halobacteria</taxon>
        <taxon>Halobacteriales</taxon>
        <taxon>Halobacteriaceae</taxon>
    </lineage>
</organism>
<feature type="domain" description="UspA" evidence="2">
    <location>
        <begin position="3"/>
        <end position="148"/>
    </location>
</feature>
<dbReference type="EMBL" id="BMOQ01000006">
    <property type="protein sequence ID" value="GGN20308.1"/>
    <property type="molecule type" value="Genomic_DNA"/>
</dbReference>
<protein>
    <submittedName>
        <fullName evidence="3">Universal stress protein UspA</fullName>
    </submittedName>
</protein>
<evidence type="ECO:0000313" key="3">
    <source>
        <dbReference type="EMBL" id="GGN20308.1"/>
    </source>
</evidence>
<evidence type="ECO:0000256" key="1">
    <source>
        <dbReference type="ARBA" id="ARBA00008791"/>
    </source>
</evidence>
<gene>
    <name evidence="3" type="ORF">GCM10009021_21720</name>
</gene>
<dbReference type="SUPFAM" id="SSF52402">
    <property type="entry name" value="Adenine nucleotide alpha hydrolases-like"/>
    <property type="match status" value="1"/>
</dbReference>
<comment type="similarity">
    <text evidence="1">Belongs to the universal stress protein A family.</text>
</comment>
<dbReference type="PRINTS" id="PR01438">
    <property type="entry name" value="UNVRSLSTRESS"/>
</dbReference>
<keyword evidence="4" id="KW-1185">Reference proteome</keyword>